<proteinExistence type="predicted"/>
<evidence type="ECO:0000313" key="4">
    <source>
        <dbReference type="EMBL" id="EZP82905.1"/>
    </source>
</evidence>
<reference evidence="6" key="3">
    <citation type="journal article" date="2017" name="J. Biotechnol.">
        <title>Complete genome sequence of Novosphingobium resinovorum SA1, a versatile xenobiotic-degrading bacterium capable of utilizing sulfanilic acid.</title>
        <authorList>
            <person name="Hegedus B."/>
            <person name="Kos P.B."/>
            <person name="Balint B."/>
            <person name="Maroti G."/>
            <person name="Gan H.M."/>
            <person name="Perei K."/>
            <person name="Rakhely G."/>
        </authorList>
    </citation>
    <scope>NUCLEOTIDE SEQUENCE [LARGE SCALE GENOMIC DNA]</scope>
    <source>
        <strain evidence="6">SA1</strain>
    </source>
</reference>
<dbReference type="InterPro" id="IPR055493">
    <property type="entry name" value="DUF7065"/>
</dbReference>
<evidence type="ECO:0000313" key="3">
    <source>
        <dbReference type="EMBL" id="AOR78914.1"/>
    </source>
</evidence>
<dbReference type="KEGG" id="nre:BES08_18590"/>
<dbReference type="AlphaFoldDB" id="A0A031K118"/>
<evidence type="ECO:0000259" key="2">
    <source>
        <dbReference type="Pfam" id="PF23213"/>
    </source>
</evidence>
<keyword evidence="3" id="KW-0614">Plasmid</keyword>
<feature type="domain" description="DUF7065" evidence="2">
    <location>
        <begin position="104"/>
        <end position="169"/>
    </location>
</feature>
<dbReference type="PATRIC" id="fig|158500.4.peg.1874"/>
<dbReference type="Proteomes" id="UP000024329">
    <property type="component" value="Unassembled WGS sequence"/>
</dbReference>
<dbReference type="Pfam" id="PF23212">
    <property type="entry name" value="DUF7064"/>
    <property type="match status" value="1"/>
</dbReference>
<evidence type="ECO:0008006" key="7">
    <source>
        <dbReference type="Google" id="ProtNLM"/>
    </source>
</evidence>
<evidence type="ECO:0000313" key="6">
    <source>
        <dbReference type="Proteomes" id="UP000094626"/>
    </source>
</evidence>
<keyword evidence="6" id="KW-1185">Reference proteome</keyword>
<dbReference type="EMBL" id="JFYZ01000005">
    <property type="protein sequence ID" value="EZP82905.1"/>
    <property type="molecule type" value="Genomic_DNA"/>
</dbReference>
<accession>A0A031K118</accession>
<sequence>MSRFSPRDHLRHPADDSGRMRDSLFWQTILPEQKLGFQAYLYLTSAGKAGFNVVLWGEEKRPLLLELVNGEIPAGMDLDALSFEGLELRKTGFGEPARVSYRSERVELDFTFTGSHPPFSYHDNPDGLPAWFALNRYEQTGRIEGSIRTGGRMIDLSGMAHRDHSWGNRNWGVPQHWKWLCAYTPDGSRMINGWIWIARGELGCGGYVVRDGALTPIATIRQHGTYRDDMSQDTLRAEIVDTAGETCLLELQRFGLVKLPTKDKFGTLIQEAACIGSIDGAAAAGQYETHWQQAYLDHLVESGATR</sequence>
<organism evidence="4 5">
    <name type="scientific">Novosphingobium resinovorum</name>
    <dbReference type="NCBI Taxonomy" id="158500"/>
    <lineage>
        <taxon>Bacteria</taxon>
        <taxon>Pseudomonadati</taxon>
        <taxon>Pseudomonadota</taxon>
        <taxon>Alphaproteobacteria</taxon>
        <taxon>Sphingomonadales</taxon>
        <taxon>Sphingomonadaceae</taxon>
        <taxon>Novosphingobium</taxon>
    </lineage>
</organism>
<dbReference type="EMBL" id="CP017076">
    <property type="protein sequence ID" value="AOR78914.1"/>
    <property type="molecule type" value="Genomic_DNA"/>
</dbReference>
<geneLocation type="plasmid" evidence="3 6">
    <name>pSA1</name>
</geneLocation>
<dbReference type="RefSeq" id="WP_036525222.1">
    <property type="nucleotide sequence ID" value="NZ_CP017076.1"/>
</dbReference>
<gene>
    <name evidence="3" type="ORF">BES08_18590</name>
    <name evidence="4" type="ORF">BV97_01829</name>
</gene>
<dbReference type="InterPro" id="IPR055492">
    <property type="entry name" value="DUF7064"/>
</dbReference>
<dbReference type="Proteomes" id="UP000094626">
    <property type="component" value="Plasmid pSA1"/>
</dbReference>
<feature type="domain" description="DUF7064" evidence="1">
    <location>
        <begin position="171"/>
        <end position="292"/>
    </location>
</feature>
<protein>
    <recommendedName>
        <fullName evidence="7">Hydroxyneurosporene synthase (CrtC)</fullName>
    </recommendedName>
</protein>
<evidence type="ECO:0000259" key="1">
    <source>
        <dbReference type="Pfam" id="PF23212"/>
    </source>
</evidence>
<dbReference type="eggNOG" id="ENOG502ZBJV">
    <property type="taxonomic scope" value="Bacteria"/>
</dbReference>
<reference evidence="3" key="2">
    <citation type="submission" date="2016-08" db="EMBL/GenBank/DDBJ databases">
        <authorList>
            <person name="Seilhamer J.J."/>
        </authorList>
    </citation>
    <scope>NUCLEOTIDE SEQUENCE [LARGE SCALE GENOMIC DNA]</scope>
    <source>
        <strain evidence="3">SA1</strain>
        <plasmid evidence="3">pSA1</plasmid>
    </source>
</reference>
<dbReference type="Pfam" id="PF23213">
    <property type="entry name" value="DUF7065"/>
    <property type="match status" value="1"/>
</dbReference>
<name>A0A031K118_9SPHN</name>
<evidence type="ECO:0000313" key="5">
    <source>
        <dbReference type="Proteomes" id="UP000024329"/>
    </source>
</evidence>
<reference evidence="4 5" key="1">
    <citation type="submission" date="2014-03" db="EMBL/GenBank/DDBJ databases">
        <title>Whole genome sequence of Novosphingobium resinovorum KF1.</title>
        <authorList>
            <person name="Gan H.M."/>
            <person name="Gan H.Y."/>
            <person name="Chew T.H."/>
            <person name="Savka M.A."/>
        </authorList>
    </citation>
    <scope>NUCLEOTIDE SEQUENCE [LARGE SCALE GENOMIC DNA]</scope>
    <source>
        <strain evidence="4 5">KF1</strain>
    </source>
</reference>
<dbReference type="SUPFAM" id="SSF159245">
    <property type="entry name" value="AttH-like"/>
    <property type="match status" value="1"/>
</dbReference>